<name>A0A061GGS1_THECC</name>
<dbReference type="Pfam" id="PF01585">
    <property type="entry name" value="G-patch"/>
    <property type="match status" value="1"/>
</dbReference>
<dbReference type="InterPro" id="IPR012337">
    <property type="entry name" value="RNaseH-like_sf"/>
</dbReference>
<dbReference type="Proteomes" id="UP000026915">
    <property type="component" value="Chromosome 6"/>
</dbReference>
<dbReference type="InterPro" id="IPR036397">
    <property type="entry name" value="RNaseH_sf"/>
</dbReference>
<dbReference type="SMART" id="SM00443">
    <property type="entry name" value="G_patch"/>
    <property type="match status" value="1"/>
</dbReference>
<evidence type="ECO:0008006" key="5">
    <source>
        <dbReference type="Google" id="ProtNLM"/>
    </source>
</evidence>
<dbReference type="Gene3D" id="3.30.420.10">
    <property type="entry name" value="Ribonuclease H-like superfamily/Ribonuclease H"/>
    <property type="match status" value="1"/>
</dbReference>
<dbReference type="HOGENOM" id="CLU_410173_0_0_1"/>
<keyword evidence="4" id="KW-1185">Reference proteome</keyword>
<dbReference type="InParanoid" id="A0A061GGS1"/>
<gene>
    <name evidence="3" type="ORF">TCM_027675</name>
</gene>
<evidence type="ECO:0000259" key="1">
    <source>
        <dbReference type="PROSITE" id="PS50174"/>
    </source>
</evidence>
<dbReference type="AlphaFoldDB" id="A0A061GGS1"/>
<proteinExistence type="predicted"/>
<evidence type="ECO:0000313" key="3">
    <source>
        <dbReference type="EMBL" id="EOY26229.1"/>
    </source>
</evidence>
<dbReference type="CDD" id="cd09279">
    <property type="entry name" value="RNase_HI_like"/>
    <property type="match status" value="1"/>
</dbReference>
<dbReference type="eggNOG" id="KOG0017">
    <property type="taxonomic scope" value="Eukaryota"/>
</dbReference>
<dbReference type="PROSITE" id="PS50879">
    <property type="entry name" value="RNASE_H_1"/>
    <property type="match status" value="1"/>
</dbReference>
<protein>
    <recommendedName>
        <fullName evidence="5">RNase H type-1 domain-containing protein</fullName>
    </recommendedName>
</protein>
<evidence type="ECO:0000313" key="4">
    <source>
        <dbReference type="Proteomes" id="UP000026915"/>
    </source>
</evidence>
<dbReference type="GO" id="GO:0003676">
    <property type="term" value="F:nucleic acid binding"/>
    <property type="evidence" value="ECO:0007669"/>
    <property type="project" value="InterPro"/>
</dbReference>
<reference evidence="3 4" key="1">
    <citation type="journal article" date="2013" name="Genome Biol.">
        <title>The genome sequence of the most widely cultivated cacao type and its use to identify candidate genes regulating pod color.</title>
        <authorList>
            <person name="Motamayor J.C."/>
            <person name="Mockaitis K."/>
            <person name="Schmutz J."/>
            <person name="Haiminen N."/>
            <person name="Iii D.L."/>
            <person name="Cornejo O."/>
            <person name="Findley S.D."/>
            <person name="Zheng P."/>
            <person name="Utro F."/>
            <person name="Royaert S."/>
            <person name="Saski C."/>
            <person name="Jenkins J."/>
            <person name="Podicheti R."/>
            <person name="Zhao M."/>
            <person name="Scheffler B.E."/>
            <person name="Stack J.C."/>
            <person name="Feltus F.A."/>
            <person name="Mustiga G.M."/>
            <person name="Amores F."/>
            <person name="Phillips W."/>
            <person name="Marelli J.P."/>
            <person name="May G.D."/>
            <person name="Shapiro H."/>
            <person name="Ma J."/>
            <person name="Bustamante C.D."/>
            <person name="Schnell R.J."/>
            <person name="Main D."/>
            <person name="Gilbert D."/>
            <person name="Parida L."/>
            <person name="Kuhn D.N."/>
        </authorList>
    </citation>
    <scope>NUCLEOTIDE SEQUENCE [LARGE SCALE GENOMIC DNA]</scope>
    <source>
        <strain evidence="4">cv. Matina 1-6</strain>
    </source>
</reference>
<dbReference type="PANTHER" id="PTHR48475:SF1">
    <property type="entry name" value="RNASE H TYPE-1 DOMAIN-CONTAINING PROTEIN"/>
    <property type="match status" value="1"/>
</dbReference>
<dbReference type="GO" id="GO:0004523">
    <property type="term" value="F:RNA-DNA hybrid ribonuclease activity"/>
    <property type="evidence" value="ECO:0007669"/>
    <property type="project" value="InterPro"/>
</dbReference>
<dbReference type="EMBL" id="CM001884">
    <property type="protein sequence ID" value="EOY26229.1"/>
    <property type="molecule type" value="Genomic_DNA"/>
</dbReference>
<dbReference type="SUPFAM" id="SSF53098">
    <property type="entry name" value="Ribonuclease H-like"/>
    <property type="match status" value="1"/>
</dbReference>
<feature type="domain" description="G-patch" evidence="1">
    <location>
        <begin position="194"/>
        <end position="240"/>
    </location>
</feature>
<dbReference type="PANTHER" id="PTHR48475">
    <property type="entry name" value="RIBONUCLEASE H"/>
    <property type="match status" value="1"/>
</dbReference>
<dbReference type="InterPro" id="IPR002156">
    <property type="entry name" value="RNaseH_domain"/>
</dbReference>
<dbReference type="Pfam" id="PF13456">
    <property type="entry name" value="RVT_3"/>
    <property type="match status" value="1"/>
</dbReference>
<evidence type="ECO:0000259" key="2">
    <source>
        <dbReference type="PROSITE" id="PS50879"/>
    </source>
</evidence>
<dbReference type="PROSITE" id="PS50174">
    <property type="entry name" value="G_PATCH"/>
    <property type="match status" value="1"/>
</dbReference>
<feature type="domain" description="RNase H type-1" evidence="2">
    <location>
        <begin position="438"/>
        <end position="567"/>
    </location>
</feature>
<organism evidence="3 4">
    <name type="scientific">Theobroma cacao</name>
    <name type="common">Cacao</name>
    <name type="synonym">Cocoa</name>
    <dbReference type="NCBI Taxonomy" id="3641"/>
    <lineage>
        <taxon>Eukaryota</taxon>
        <taxon>Viridiplantae</taxon>
        <taxon>Streptophyta</taxon>
        <taxon>Embryophyta</taxon>
        <taxon>Tracheophyta</taxon>
        <taxon>Spermatophyta</taxon>
        <taxon>Magnoliopsida</taxon>
        <taxon>eudicotyledons</taxon>
        <taxon>Gunneridae</taxon>
        <taxon>Pentapetalae</taxon>
        <taxon>rosids</taxon>
        <taxon>malvids</taxon>
        <taxon>Malvales</taxon>
        <taxon>Malvaceae</taxon>
        <taxon>Byttnerioideae</taxon>
        <taxon>Theobroma</taxon>
    </lineage>
</organism>
<dbReference type="Gramene" id="EOY26229">
    <property type="protein sequence ID" value="EOY26229"/>
    <property type="gene ID" value="TCM_027675"/>
</dbReference>
<sequence length="670" mass="76998">MFVEASRRLSRARWGVPGRDRKPPWRKYLKPCSFRKEVQRMMDESKIEFYTEASESAVNMISKEFTHPTKIKPLTIFYEPKGEFVEDKTHAKMIIEVPKPFPYKDDKAVPWNYNCSVQVSKAKKWIAESQDDAVNITGVGGITRSGRCYSPEAFENLKNEKGKEKERSPREEKFVNTTYVGERTTPPIPRLSRTTKMVVSQILGKGYRAGAGLGKELQGIRSPLRTTKNEERFGLGYKPTKKEREEMIAERRKERLARFKGHELEIRGMTYPHFYETFRSEGCIFPESLTVGNRESVSALGGTFSDLSICATEEGEEQSRNVDEIPTTYLGPPNLKLSSWTTMSLPVTCDSISKIPNNECEDDNDSGFEVDFEKGRVARWQVLLSEYDIVYVSQKAIKGSAIADFLAERVEEDYEPMEFEFPDEDLMSICQTSGEESEKENWKIFFDGASNALGHGIGVVLVSPEGDHYPVIAKLNFYCTNNVAEYEACVMGIQAAIERKIHILEVYGDSALVIYQLRGEWETRDSKLVRYHKYVSKLIENFDEICFNHLPRKENQMADVLATLAAMFKVGTNVKIQPIMINLRECPAHCSSVEEEIDGKPWYHDIVHYLKFQQYPDQSSENDKKTIRRLAMNFFLDGNILYKRSRDQTLLRCVDSTEARRIVEEFVEHM</sequence>
<accession>A0A061GGS1</accession>
<dbReference type="InterPro" id="IPR000467">
    <property type="entry name" value="G_patch_dom"/>
</dbReference>